<dbReference type="WBParaSite" id="BPAG_0001077901-mRNA-1">
    <property type="protein sequence ID" value="BPAG_0001077901-mRNA-1"/>
    <property type="gene ID" value="BPAG_0001077901"/>
</dbReference>
<evidence type="ECO:0000256" key="3">
    <source>
        <dbReference type="ARBA" id="ARBA00023274"/>
    </source>
</evidence>
<proteinExistence type="inferred from homology"/>
<dbReference type="PIRSF" id="PIRSF002190">
    <property type="entry name" value="Ribosomal_L18a"/>
    <property type="match status" value="1"/>
</dbReference>
<dbReference type="PANTHER" id="PTHR10052">
    <property type="entry name" value="60S RIBOSOMAL PROTEIN L18A"/>
    <property type="match status" value="1"/>
</dbReference>
<reference evidence="7 8" key="2">
    <citation type="submission" date="2018-11" db="EMBL/GenBank/DDBJ databases">
        <authorList>
            <consortium name="Pathogen Informatics"/>
        </authorList>
    </citation>
    <scope>NUCLEOTIDE SEQUENCE [LARGE SCALE GENOMIC DNA]</scope>
</reference>
<dbReference type="GO" id="GO:1990904">
    <property type="term" value="C:ribonucleoprotein complex"/>
    <property type="evidence" value="ECO:0007669"/>
    <property type="project" value="UniProtKB-KW"/>
</dbReference>
<dbReference type="InterPro" id="IPR023573">
    <property type="entry name" value="Ribosomal_eL20_dom"/>
</dbReference>
<evidence type="ECO:0000313" key="9">
    <source>
        <dbReference type="WBParaSite" id="BPAG_0001077901-mRNA-1"/>
    </source>
</evidence>
<name>A0A0N4TQB3_BRUPA</name>
<sequence length="203" mass="23922">MHEYDAFVDSGLASYIEDFELWNMPTKSKGETLREFLVVGRKLPSAKELNPPIYKMQIFASNHVIAKSRFWYFTSMLRRVKKANGEILECKEVFEKKPGYVKNYGIWLRYDSRTNHHNMYREYRDNTVAGAVTQCYRDMGARHRAQADRIQIIKVQVIKASDCKRAAIKQFHNSKICFPLPHRIAKRRNAAIFTTRRPRTHFS</sequence>
<evidence type="ECO:0000256" key="4">
    <source>
        <dbReference type="ARBA" id="ARBA00035220"/>
    </source>
</evidence>
<dbReference type="HAMAP" id="MF_00273">
    <property type="entry name" value="Ribosomal_eL20"/>
    <property type="match status" value="1"/>
</dbReference>
<keyword evidence="2" id="KW-0689">Ribosomal protein</keyword>
<dbReference type="SUPFAM" id="SSF160374">
    <property type="entry name" value="RplX-like"/>
    <property type="match status" value="1"/>
</dbReference>
<accession>A0A0N4TQB3</accession>
<dbReference type="Gene3D" id="3.10.20.10">
    <property type="match status" value="2"/>
</dbReference>
<reference evidence="9" key="1">
    <citation type="submission" date="2017-02" db="UniProtKB">
        <authorList>
            <consortium name="WormBaseParasite"/>
        </authorList>
    </citation>
    <scope>IDENTIFICATION</scope>
</reference>
<feature type="domain" description="Large ribosomal subunit protein eL20" evidence="6">
    <location>
        <begin position="33"/>
        <end position="156"/>
    </location>
</feature>
<organism evidence="9">
    <name type="scientific">Brugia pahangi</name>
    <name type="common">Filarial nematode worm</name>
    <dbReference type="NCBI Taxonomy" id="6280"/>
    <lineage>
        <taxon>Eukaryota</taxon>
        <taxon>Metazoa</taxon>
        <taxon>Ecdysozoa</taxon>
        <taxon>Nematoda</taxon>
        <taxon>Chromadorea</taxon>
        <taxon>Rhabditida</taxon>
        <taxon>Spirurina</taxon>
        <taxon>Spiruromorpha</taxon>
        <taxon>Filarioidea</taxon>
        <taxon>Onchocercidae</taxon>
        <taxon>Brugia</taxon>
    </lineage>
</organism>
<evidence type="ECO:0000256" key="5">
    <source>
        <dbReference type="ARBA" id="ARBA00035392"/>
    </source>
</evidence>
<evidence type="ECO:0000259" key="6">
    <source>
        <dbReference type="Pfam" id="PF01775"/>
    </source>
</evidence>
<dbReference type="InterPro" id="IPR021138">
    <property type="entry name" value="Ribosomal_eL20_eukaryotes"/>
</dbReference>
<keyword evidence="8" id="KW-1185">Reference proteome</keyword>
<dbReference type="STRING" id="6280.A0A0N4TQB3"/>
<evidence type="ECO:0000313" key="7">
    <source>
        <dbReference type="EMBL" id="VDN91927.1"/>
    </source>
</evidence>
<dbReference type="AlphaFoldDB" id="A0A0N4TQB3"/>
<dbReference type="InterPro" id="IPR028877">
    <property type="entry name" value="Ribosomal_eL20"/>
</dbReference>
<dbReference type="GO" id="GO:0003735">
    <property type="term" value="F:structural constituent of ribosome"/>
    <property type="evidence" value="ECO:0007669"/>
    <property type="project" value="InterPro"/>
</dbReference>
<comment type="similarity">
    <text evidence="1">Belongs to the eukaryotic ribosomal protein eL20 family.</text>
</comment>
<dbReference type="EMBL" id="UZAD01013198">
    <property type="protein sequence ID" value="VDN91927.1"/>
    <property type="molecule type" value="Genomic_DNA"/>
</dbReference>
<keyword evidence="3" id="KW-0687">Ribonucleoprotein</keyword>
<dbReference type="GO" id="GO:0005840">
    <property type="term" value="C:ribosome"/>
    <property type="evidence" value="ECO:0007669"/>
    <property type="project" value="UniProtKB-KW"/>
</dbReference>
<evidence type="ECO:0000256" key="1">
    <source>
        <dbReference type="ARBA" id="ARBA00009362"/>
    </source>
</evidence>
<dbReference type="Proteomes" id="UP000278627">
    <property type="component" value="Unassembled WGS sequence"/>
</dbReference>
<evidence type="ECO:0000313" key="8">
    <source>
        <dbReference type="Proteomes" id="UP000278627"/>
    </source>
</evidence>
<dbReference type="FunFam" id="3.10.20.10:FF:000001">
    <property type="entry name" value="60S ribosomal protein L18a"/>
    <property type="match status" value="1"/>
</dbReference>
<dbReference type="GO" id="GO:0006412">
    <property type="term" value="P:translation"/>
    <property type="evidence" value="ECO:0007669"/>
    <property type="project" value="InterPro"/>
</dbReference>
<evidence type="ECO:0000256" key="2">
    <source>
        <dbReference type="ARBA" id="ARBA00022980"/>
    </source>
</evidence>
<protein>
    <recommendedName>
        <fullName evidence="4">Large ribosomal subunit protein eL20</fullName>
    </recommendedName>
    <alternativeName>
        <fullName evidence="5">60S ribosomal protein L18a</fullName>
    </alternativeName>
</protein>
<dbReference type="Pfam" id="PF01775">
    <property type="entry name" value="Ribosomal_L18A"/>
    <property type="match status" value="1"/>
</dbReference>
<dbReference type="FunFam" id="3.10.20.10:FF:000002">
    <property type="entry name" value="60S ribosomal protein L18a"/>
    <property type="match status" value="1"/>
</dbReference>
<gene>
    <name evidence="7" type="ORF">BPAG_LOCUS10741</name>
</gene>